<dbReference type="Proteomes" id="UP001228905">
    <property type="component" value="Unassembled WGS sequence"/>
</dbReference>
<dbReference type="RefSeq" id="WP_307345222.1">
    <property type="nucleotide sequence ID" value="NZ_JAUSVS010000001.1"/>
</dbReference>
<keyword evidence="4" id="KW-1185">Reference proteome</keyword>
<sequence length="1406" mass="144280">MTEIASLRIEIDATAVDDAADALERLDQTAGWATDSLAQLARSARETMATVDVLSGGADRLASAFDDAMARLDALSGGANRLGVSLKEAKGGLEDLSQSVDQLDEAARQTVKSITDVDQAESRLAETHRKAAKAAGLNSDEMISLKTSFLGVGAAILNGTKPLDAFIDKVPDIAEVFMKAQARGESLKDSLISVGKEFGLLKTKGAAVTATFEEQAAAALAASIAQGDMAVATMAGSISSEASVAGAAAVTAANGEIAASATTAAAAEAVALAPLALIAAGIALTIGAIAGGFSLAAFEMNRHTKGLNDNLGLTKEQLDRIKDKSITTGDVMHGVWNLAASSLKKAFGPAIDNMKEKFGQWLDDTISNAVTGASALAAAFVAAFDAVKAVWGMLPGALGDLIIQSVNFILGGFNKLLQLMLPKLNPMIQLVKDVAKAAGHPLQIELFDAKTDYIKLLDNPFAGQFEKAQKTLKDTFASSFSKHLAEFRGAITSAADAAIASILEAHRKRMIDEGGKPTPKPPPAPKPDSGVRADVDDSTQDLVNQTAAFDANAAAAMGAQAALSVFAGAAAGVSQSLSTAGDALAQTDQALDATKDKLAAVGRQGQEAAKGMAQAFGDVGKSLGDMLNIFNSYAQKQAEFARKRAEYSNGATADADKLAQVNRDAAGAQMQYFGDIAKAAEGMVDKKSNAYQALVAAEKVYRAFEFAMSVKAALQAAWEAAAKISADQAGVVSHAASAAAHETLHMAEATTGAAAGAGRMFGQLGVAAFPFVAAMIAVMASLGSGSAGGSVPGEHDAEKRQEAQGAGSVLGDSKAKSESIQKSLDLVADHTNNMLEFYNPMLAALKSIDGQIGRLASALARSLGVGGMLDTAGLKLGTSGRAPSLSNLGFGSVTTRTLQDQGLAFSAGTLGAILAGGVQGKTYQQILSETKKSAFGLTYSTSTSKKTISGALDPEFARQTTLLIGSLRDGVLSAASVLGIEGAVATLDAFKLDLGKISLKDLKGDEITAALEAVFGKAADGMAAAVMPGLAQFQKVGEGAFETLTRLARDYQVVDVTLSSIGKVFGAVGLASVEARERLVDLAGGLDSFTDQTNFYAETFLSEAERLAPVQAAVSGELARLGLTGVKTREQFKSLVQGLDVSTQAGAELFTALMTLAPAFAAVTEESQALSDAKDALSGAYDRESGALADTRDRFADLAKGLHDFGAGLYSGPAAALSPEEQYRAAQAAFQETAGLAAQGNEQALGDLQGVSQAYLDASKAYFASSEGYFADLTAVRDAVSAAEASAGTQVDMAQRQLDTMTAQVGQLIELNTHVVSVAEAIAALQALLGGGSAGAPQTFPAATKASNDNTAAVVTAIQELQTEVAGVGDQLTADKVQRGAIAQQQDERLAALEDQLAALRRAAQA</sequence>
<evidence type="ECO:0000313" key="4">
    <source>
        <dbReference type="Proteomes" id="UP001228905"/>
    </source>
</evidence>
<feature type="transmembrane region" description="Helical" evidence="2">
    <location>
        <begin position="275"/>
        <end position="298"/>
    </location>
</feature>
<feature type="region of interest" description="Disordered" evidence="1">
    <location>
        <begin position="788"/>
        <end position="814"/>
    </location>
</feature>
<evidence type="ECO:0000256" key="1">
    <source>
        <dbReference type="SAM" id="MobiDB-lite"/>
    </source>
</evidence>
<dbReference type="Gene3D" id="1.10.287.950">
    <property type="entry name" value="Methyl-accepting chemotaxis protein"/>
    <property type="match status" value="1"/>
</dbReference>
<name>A0ABU0IKU5_9CAUL</name>
<feature type="region of interest" description="Disordered" evidence="1">
    <location>
        <begin position="512"/>
        <end position="535"/>
    </location>
</feature>
<feature type="transmembrane region" description="Helical" evidence="2">
    <location>
        <begin position="365"/>
        <end position="384"/>
    </location>
</feature>
<comment type="caution">
    <text evidence="3">The sequence shown here is derived from an EMBL/GenBank/DDBJ whole genome shotgun (WGS) entry which is preliminary data.</text>
</comment>
<dbReference type="EMBL" id="JAUSVS010000001">
    <property type="protein sequence ID" value="MDQ0462635.1"/>
    <property type="molecule type" value="Genomic_DNA"/>
</dbReference>
<keyword evidence="2" id="KW-0472">Membrane</keyword>
<reference evidence="3 4" key="1">
    <citation type="submission" date="2023-07" db="EMBL/GenBank/DDBJ databases">
        <title>Genomic Encyclopedia of Type Strains, Phase IV (KMG-IV): sequencing the most valuable type-strain genomes for metagenomic binning, comparative biology and taxonomic classification.</title>
        <authorList>
            <person name="Goeker M."/>
        </authorList>
    </citation>
    <scope>NUCLEOTIDE SEQUENCE [LARGE SCALE GENOMIC DNA]</scope>
    <source>
        <strain evidence="3 4">DSM 18695</strain>
    </source>
</reference>
<proteinExistence type="predicted"/>
<protein>
    <submittedName>
        <fullName evidence="3">ABC-type transporter Mla subunit MlaD</fullName>
    </submittedName>
</protein>
<keyword evidence="2" id="KW-0812">Transmembrane</keyword>
<evidence type="ECO:0000256" key="2">
    <source>
        <dbReference type="SAM" id="Phobius"/>
    </source>
</evidence>
<organism evidence="3 4">
    <name type="scientific">Caulobacter ginsengisoli</name>
    <dbReference type="NCBI Taxonomy" id="400775"/>
    <lineage>
        <taxon>Bacteria</taxon>
        <taxon>Pseudomonadati</taxon>
        <taxon>Pseudomonadota</taxon>
        <taxon>Alphaproteobacteria</taxon>
        <taxon>Caulobacterales</taxon>
        <taxon>Caulobacteraceae</taxon>
        <taxon>Caulobacter</taxon>
    </lineage>
</organism>
<feature type="compositionally biased region" description="Basic and acidic residues" evidence="1">
    <location>
        <begin position="793"/>
        <end position="802"/>
    </location>
</feature>
<gene>
    <name evidence="3" type="ORF">QO010_000383</name>
</gene>
<evidence type="ECO:0000313" key="3">
    <source>
        <dbReference type="EMBL" id="MDQ0462635.1"/>
    </source>
</evidence>
<keyword evidence="2" id="KW-1133">Transmembrane helix</keyword>
<accession>A0ABU0IKU5</accession>